<dbReference type="SUPFAM" id="SSF48403">
    <property type="entry name" value="Ankyrin repeat"/>
    <property type="match status" value="1"/>
</dbReference>
<dbReference type="InParanoid" id="A2DHJ4"/>
<dbReference type="RefSeq" id="XP_001581028.1">
    <property type="nucleotide sequence ID" value="XM_001580978.1"/>
</dbReference>
<name>A2DHJ4_TRIV3</name>
<keyword evidence="3" id="KW-1185">Reference proteome</keyword>
<dbReference type="AlphaFoldDB" id="A2DHJ4"/>
<dbReference type="Pfam" id="PF11929">
    <property type="entry name" value="DUF3447"/>
    <property type="match status" value="1"/>
</dbReference>
<dbReference type="EMBL" id="DS113201">
    <property type="protein sequence ID" value="EAY20042.1"/>
    <property type="molecule type" value="Genomic_DNA"/>
</dbReference>
<proteinExistence type="predicted"/>
<dbReference type="VEuPathDB" id="TrichDB:TVAG_365500"/>
<reference evidence="2" key="2">
    <citation type="journal article" date="2007" name="Science">
        <title>Draft genome sequence of the sexually transmitted pathogen Trichomonas vaginalis.</title>
        <authorList>
            <person name="Carlton J.M."/>
            <person name="Hirt R.P."/>
            <person name="Silva J.C."/>
            <person name="Delcher A.L."/>
            <person name="Schatz M."/>
            <person name="Zhao Q."/>
            <person name="Wortman J.R."/>
            <person name="Bidwell S.L."/>
            <person name="Alsmark U.C.M."/>
            <person name="Besteiro S."/>
            <person name="Sicheritz-Ponten T."/>
            <person name="Noel C.J."/>
            <person name="Dacks J.B."/>
            <person name="Foster P.G."/>
            <person name="Simillion C."/>
            <person name="Van de Peer Y."/>
            <person name="Miranda-Saavedra D."/>
            <person name="Barton G.J."/>
            <person name="Westrop G.D."/>
            <person name="Mueller S."/>
            <person name="Dessi D."/>
            <person name="Fiori P.L."/>
            <person name="Ren Q."/>
            <person name="Paulsen I."/>
            <person name="Zhang H."/>
            <person name="Bastida-Corcuera F.D."/>
            <person name="Simoes-Barbosa A."/>
            <person name="Brown M.T."/>
            <person name="Hayes R.D."/>
            <person name="Mukherjee M."/>
            <person name="Okumura C.Y."/>
            <person name="Schneider R."/>
            <person name="Smith A.J."/>
            <person name="Vanacova S."/>
            <person name="Villalvazo M."/>
            <person name="Haas B.J."/>
            <person name="Pertea M."/>
            <person name="Feldblyum T.V."/>
            <person name="Utterback T.R."/>
            <person name="Shu C.L."/>
            <person name="Osoegawa K."/>
            <person name="de Jong P.J."/>
            <person name="Hrdy I."/>
            <person name="Horvathova L."/>
            <person name="Zubacova Z."/>
            <person name="Dolezal P."/>
            <person name="Malik S.B."/>
            <person name="Logsdon J.M. Jr."/>
            <person name="Henze K."/>
            <person name="Gupta A."/>
            <person name="Wang C.C."/>
            <person name="Dunne R.L."/>
            <person name="Upcroft J.A."/>
            <person name="Upcroft P."/>
            <person name="White O."/>
            <person name="Salzberg S.L."/>
            <person name="Tang P."/>
            <person name="Chiu C.-H."/>
            <person name="Lee Y.-S."/>
            <person name="Embley T.M."/>
            <person name="Coombs G.H."/>
            <person name="Mottram J.C."/>
            <person name="Tachezy J."/>
            <person name="Fraser-Liggett C.M."/>
            <person name="Johnson P.J."/>
        </authorList>
    </citation>
    <scope>NUCLEOTIDE SEQUENCE [LARGE SCALE GENOMIC DNA]</scope>
    <source>
        <strain evidence="2">G3</strain>
    </source>
</reference>
<protein>
    <recommendedName>
        <fullName evidence="1">DUF3447 domain-containing protein</fullName>
    </recommendedName>
</protein>
<dbReference type="InterPro" id="IPR020683">
    <property type="entry name" value="DUF3447"/>
</dbReference>
<accession>A2DHJ4</accession>
<dbReference type="SMR" id="A2DHJ4"/>
<dbReference type="InterPro" id="IPR036770">
    <property type="entry name" value="Ankyrin_rpt-contain_sf"/>
</dbReference>
<evidence type="ECO:0000313" key="2">
    <source>
        <dbReference type="EMBL" id="EAY20042.1"/>
    </source>
</evidence>
<gene>
    <name evidence="2" type="ORF">TVAG_365500</name>
</gene>
<evidence type="ECO:0000259" key="1">
    <source>
        <dbReference type="Pfam" id="PF11929"/>
    </source>
</evidence>
<feature type="domain" description="DUF3447" evidence="1">
    <location>
        <begin position="198"/>
        <end position="248"/>
    </location>
</feature>
<reference evidence="2" key="1">
    <citation type="submission" date="2006-10" db="EMBL/GenBank/DDBJ databases">
        <authorList>
            <person name="Amadeo P."/>
            <person name="Zhao Q."/>
            <person name="Wortman J."/>
            <person name="Fraser-Liggett C."/>
            <person name="Carlton J."/>
        </authorList>
    </citation>
    <scope>NUCLEOTIDE SEQUENCE</scope>
    <source>
        <strain evidence="2">G3</strain>
    </source>
</reference>
<dbReference type="KEGG" id="tva:5465571"/>
<dbReference type="PANTHER" id="PTHR24159">
    <property type="match status" value="1"/>
</dbReference>
<dbReference type="PANTHER" id="PTHR24159:SF5">
    <property type="entry name" value="ANK_REP_REGION DOMAIN-CONTAINING PROTEIN"/>
    <property type="match status" value="1"/>
</dbReference>
<organism evidence="2 3">
    <name type="scientific">Trichomonas vaginalis (strain ATCC PRA-98 / G3)</name>
    <dbReference type="NCBI Taxonomy" id="412133"/>
    <lineage>
        <taxon>Eukaryota</taxon>
        <taxon>Metamonada</taxon>
        <taxon>Parabasalia</taxon>
        <taxon>Trichomonadida</taxon>
        <taxon>Trichomonadidae</taxon>
        <taxon>Trichomonas</taxon>
    </lineage>
</organism>
<evidence type="ECO:0000313" key="3">
    <source>
        <dbReference type="Proteomes" id="UP000001542"/>
    </source>
</evidence>
<sequence length="248" mass="28896">MAEVLNLCTFELSVVPWCFYDWYTLEELIFNLNDDSFNETLSKIKEYLPENKNTLYCLIIAAAAVRRFNFKLYYDLCRVLGPTNNVYKLSPFSFLLNEKGLISPNQKQLFEKWHSMKGSSQEIIEIFDASSIFNCIVSDDIDVFIYHFFQKDFSGKVIEIDNNFGSKFTLTFTVDAFAAWFSAFKIFKFLTIMDSIVINKKLLQAVVEGGNFEIMKLCINKGAEFGECFTYAVAYHRHKICKYLLENY</sequence>
<dbReference type="VEuPathDB" id="TrichDB:TVAGG3_0302430"/>
<dbReference type="Proteomes" id="UP000001542">
    <property type="component" value="Unassembled WGS sequence"/>
</dbReference>